<evidence type="ECO:0000313" key="15">
    <source>
        <dbReference type="Proteomes" id="UP001595630"/>
    </source>
</evidence>
<comment type="caution">
    <text evidence="14">The sequence shown here is derived from an EMBL/GenBank/DDBJ whole genome shotgun (WGS) entry which is preliminary data.</text>
</comment>
<keyword evidence="15" id="KW-1185">Reference proteome</keyword>
<evidence type="ECO:0000259" key="13">
    <source>
        <dbReference type="Pfam" id="PF14821"/>
    </source>
</evidence>
<sequence length="474" mass="52635">MRYISTRGQAPALNFEDVLLAGLATDGGLYVPENLPRFTMEEIASWAGLPYHELAFRVMRPFVTGSIPDADFKKILEETYSTGPDGVFAHNAVAPLRQLNGNEWVLELFHGPTLAFKDFALQLLGRLLDHVLAKRGERVVIMGATSGDTGSAAIEGCRRCDNVDIFILHPHERVSDVQRRQMTSILGENIHNIAIEGNFDDCQEMVKASFADQAFLKGTRLVAVNSINWARIMAQIVYYFHAALQLGGPARSVAFSVPTGNFGDIFAGYLARNMGLPISQLIVATNRNDILHRFMSGNRYDKDTLHHSLSPSMDIMVSSNFERLLFDLHGRNGLAVAELMNSFKATGKLSVEEDRWIEARRLFDSLAVDDEETCRTIAEVFKNTTEVLDPHTAIGVRAARECRRSLDTPMVILGTAHPVKFPEAVEKAGIGKLLELPKHLFDLHEREERSTVLPNDIKAVQGFVSSHGNRGKPL</sequence>
<dbReference type="Pfam" id="PF00291">
    <property type="entry name" value="PALP"/>
    <property type="match status" value="1"/>
</dbReference>
<dbReference type="PANTHER" id="PTHR42690:SF1">
    <property type="entry name" value="THREONINE SYNTHASE-LIKE 2"/>
    <property type="match status" value="1"/>
</dbReference>
<comment type="pathway">
    <text evidence="2">Amino-acid biosynthesis; L-threonine biosynthesis; L-threonine from L-aspartate: step 5/5.</text>
</comment>
<dbReference type="CDD" id="cd01560">
    <property type="entry name" value="Thr-synth_2"/>
    <property type="match status" value="1"/>
</dbReference>
<reference evidence="15" key="1">
    <citation type="journal article" date="2019" name="Int. J. Syst. Evol. Microbiol.">
        <title>The Global Catalogue of Microorganisms (GCM) 10K type strain sequencing project: providing services to taxonomists for standard genome sequencing and annotation.</title>
        <authorList>
            <consortium name="The Broad Institute Genomics Platform"/>
            <consortium name="The Broad Institute Genome Sequencing Center for Infectious Disease"/>
            <person name="Wu L."/>
            <person name="Ma J."/>
        </authorList>
    </citation>
    <scope>NUCLEOTIDE SEQUENCE [LARGE SCALE GENOMIC DNA]</scope>
    <source>
        <strain evidence="15">KCTC 42447</strain>
    </source>
</reference>
<evidence type="ECO:0000259" key="12">
    <source>
        <dbReference type="Pfam" id="PF00291"/>
    </source>
</evidence>
<name>A0ABV7T2C2_9GAMM</name>
<dbReference type="PANTHER" id="PTHR42690">
    <property type="entry name" value="THREONINE SYNTHASE FAMILY MEMBER"/>
    <property type="match status" value="1"/>
</dbReference>
<keyword evidence="8" id="KW-0663">Pyridoxal phosphate</keyword>
<evidence type="ECO:0000256" key="5">
    <source>
        <dbReference type="ARBA" id="ARBA00018679"/>
    </source>
</evidence>
<keyword evidence="6" id="KW-0028">Amino-acid biosynthesis</keyword>
<proteinExistence type="inferred from homology"/>
<dbReference type="InterPro" id="IPR029144">
    <property type="entry name" value="Thr_synth_N"/>
</dbReference>
<feature type="domain" description="Tryptophan synthase beta chain-like PALP" evidence="12">
    <location>
        <begin position="97"/>
        <end position="336"/>
    </location>
</feature>
<evidence type="ECO:0000256" key="1">
    <source>
        <dbReference type="ARBA" id="ARBA00001933"/>
    </source>
</evidence>
<dbReference type="InterPro" id="IPR037158">
    <property type="entry name" value="Thr_synth_N_sf"/>
</dbReference>
<dbReference type="GO" id="GO:0004795">
    <property type="term" value="F:threonine synthase activity"/>
    <property type="evidence" value="ECO:0007669"/>
    <property type="project" value="UniProtKB-EC"/>
</dbReference>
<evidence type="ECO:0000256" key="3">
    <source>
        <dbReference type="ARBA" id="ARBA00005517"/>
    </source>
</evidence>
<dbReference type="RefSeq" id="WP_386360913.1">
    <property type="nucleotide sequence ID" value="NZ_JBHRXZ010000003.1"/>
</dbReference>
<dbReference type="InterPro" id="IPR051166">
    <property type="entry name" value="Threonine_Synthase"/>
</dbReference>
<dbReference type="Pfam" id="PF24857">
    <property type="entry name" value="THR4_C"/>
    <property type="match status" value="1"/>
</dbReference>
<dbReference type="InterPro" id="IPR004450">
    <property type="entry name" value="Thr_synthase-like"/>
</dbReference>
<evidence type="ECO:0000256" key="11">
    <source>
        <dbReference type="NCBIfam" id="TIGR00260"/>
    </source>
</evidence>
<evidence type="ECO:0000256" key="2">
    <source>
        <dbReference type="ARBA" id="ARBA00004979"/>
    </source>
</evidence>
<dbReference type="EMBL" id="JBHRXZ010000003">
    <property type="protein sequence ID" value="MFC3606677.1"/>
    <property type="molecule type" value="Genomic_DNA"/>
</dbReference>
<comment type="cofactor">
    <cofactor evidence="1">
        <name>pyridoxal 5'-phosphate</name>
        <dbReference type="ChEBI" id="CHEBI:597326"/>
    </cofactor>
</comment>
<dbReference type="Pfam" id="PF14821">
    <property type="entry name" value="Thr_synth_N"/>
    <property type="match status" value="1"/>
</dbReference>
<evidence type="ECO:0000256" key="7">
    <source>
        <dbReference type="ARBA" id="ARBA00022697"/>
    </source>
</evidence>
<comment type="similarity">
    <text evidence="3">Belongs to the threonine synthase family.</text>
</comment>
<dbReference type="InterPro" id="IPR000634">
    <property type="entry name" value="Ser/Thr_deHydtase_PyrdxlP-BS"/>
</dbReference>
<evidence type="ECO:0000256" key="8">
    <source>
        <dbReference type="ARBA" id="ARBA00022898"/>
    </source>
</evidence>
<evidence type="ECO:0000256" key="6">
    <source>
        <dbReference type="ARBA" id="ARBA00022605"/>
    </source>
</evidence>
<dbReference type="PROSITE" id="PS00165">
    <property type="entry name" value="DEHYDRATASE_SER_THR"/>
    <property type="match status" value="1"/>
</dbReference>
<dbReference type="NCBIfam" id="TIGR00260">
    <property type="entry name" value="thrC"/>
    <property type="match status" value="1"/>
</dbReference>
<dbReference type="Proteomes" id="UP001595630">
    <property type="component" value="Unassembled WGS sequence"/>
</dbReference>
<dbReference type="SUPFAM" id="SSF53686">
    <property type="entry name" value="Tryptophan synthase beta subunit-like PLP-dependent enzymes"/>
    <property type="match status" value="1"/>
</dbReference>
<evidence type="ECO:0000256" key="10">
    <source>
        <dbReference type="ARBA" id="ARBA00049144"/>
    </source>
</evidence>
<gene>
    <name evidence="14" type="primary">thrC</name>
    <name evidence="14" type="ORF">ACFOMF_02605</name>
</gene>
<evidence type="ECO:0000256" key="4">
    <source>
        <dbReference type="ARBA" id="ARBA00013028"/>
    </source>
</evidence>
<dbReference type="InterPro" id="IPR036052">
    <property type="entry name" value="TrpB-like_PALP_sf"/>
</dbReference>
<organism evidence="14 15">
    <name type="scientific">Stutzerimonas tarimensis</name>
    <dbReference type="NCBI Taxonomy" id="1507735"/>
    <lineage>
        <taxon>Bacteria</taxon>
        <taxon>Pseudomonadati</taxon>
        <taxon>Pseudomonadota</taxon>
        <taxon>Gammaproteobacteria</taxon>
        <taxon>Pseudomonadales</taxon>
        <taxon>Pseudomonadaceae</taxon>
        <taxon>Stutzerimonas</taxon>
    </lineage>
</organism>
<dbReference type="EC" id="4.2.3.1" evidence="4 11"/>
<dbReference type="InterPro" id="IPR001926">
    <property type="entry name" value="TrpB-like_PALP"/>
</dbReference>
<keyword evidence="9 14" id="KW-0456">Lyase</keyword>
<evidence type="ECO:0000256" key="9">
    <source>
        <dbReference type="ARBA" id="ARBA00023239"/>
    </source>
</evidence>
<protein>
    <recommendedName>
        <fullName evidence="5 11">Threonine synthase</fullName>
        <ecNumber evidence="4 11">4.2.3.1</ecNumber>
    </recommendedName>
</protein>
<comment type="catalytic activity">
    <reaction evidence="10">
        <text>O-phospho-L-homoserine + H2O = L-threonine + phosphate</text>
        <dbReference type="Rhea" id="RHEA:10840"/>
        <dbReference type="ChEBI" id="CHEBI:15377"/>
        <dbReference type="ChEBI" id="CHEBI:43474"/>
        <dbReference type="ChEBI" id="CHEBI:57590"/>
        <dbReference type="ChEBI" id="CHEBI:57926"/>
        <dbReference type="EC" id="4.2.3.1"/>
    </reaction>
</comment>
<accession>A0ABV7T2C2</accession>
<dbReference type="Gene3D" id="3.40.50.1100">
    <property type="match status" value="2"/>
</dbReference>
<feature type="domain" description="Threonine synthase N-terminal" evidence="13">
    <location>
        <begin position="2"/>
        <end position="80"/>
    </location>
</feature>
<dbReference type="Gene3D" id="3.90.1380.10">
    <property type="entry name" value="Threonine synthase, N-terminal domain"/>
    <property type="match status" value="1"/>
</dbReference>
<evidence type="ECO:0000313" key="14">
    <source>
        <dbReference type="EMBL" id="MFC3606677.1"/>
    </source>
</evidence>
<keyword evidence="7" id="KW-0791">Threonine biosynthesis</keyword>